<dbReference type="InterPro" id="IPR011856">
    <property type="entry name" value="tRNA_endonuc-like_dom_sf"/>
</dbReference>
<dbReference type="GO" id="GO:0003676">
    <property type="term" value="F:nucleic acid binding"/>
    <property type="evidence" value="ECO:0007669"/>
    <property type="project" value="InterPro"/>
</dbReference>
<feature type="non-terminal residue" evidence="2">
    <location>
        <position position="1"/>
    </location>
</feature>
<comment type="caution">
    <text evidence="2">The sequence shown here is derived from an EMBL/GenBank/DDBJ whole genome shotgun (WGS) entry which is preliminary data.</text>
</comment>
<dbReference type="Pfam" id="PF18899">
    <property type="entry name" value="DUF5655"/>
    <property type="match status" value="1"/>
</dbReference>
<dbReference type="InterPro" id="IPR043714">
    <property type="entry name" value="DUF5655"/>
</dbReference>
<dbReference type="Proteomes" id="UP000228547">
    <property type="component" value="Unassembled WGS sequence"/>
</dbReference>
<name>A0A2J0MGL5_9BACT</name>
<protein>
    <recommendedName>
        <fullName evidence="1">DUF5655 domain-containing protein</fullName>
    </recommendedName>
</protein>
<evidence type="ECO:0000313" key="2">
    <source>
        <dbReference type="EMBL" id="PIZ86740.1"/>
    </source>
</evidence>
<organism evidence="2 3">
    <name type="scientific">Candidatus Nomurabacteria bacterium CG_4_10_14_0_2_um_filter_30_12</name>
    <dbReference type="NCBI Taxonomy" id="1974727"/>
    <lineage>
        <taxon>Bacteria</taxon>
        <taxon>Candidatus Nomuraibacteriota</taxon>
    </lineage>
</organism>
<sequence length="288" mass="34548">KEKTLQRITEKNLIKIFNLKFVSTEFALHNFRIDTLAFDEENSSFVIIEYKKDRSFSVIDQGYSYLSLLLNNKADFILEYNEKNNKSLKREDVDWTQSRVMFVAKDFTSYQLNAINFRDLPIELWEAKLYQNDIFLYNQLKSPDTNESIKTVSKSKTIESVSREVKKYTISDHFKEGWETSKEIYEILRDRILEIDSRIEEKFNRNFIGYKLGSNNICTIHTRQTKLNVSLIRVDKEDLKDPEKKIKEIPWKKLEWGKQCKVIIENKQDLDYTMFLIKQVYEKFYKLK</sequence>
<evidence type="ECO:0000259" key="1">
    <source>
        <dbReference type="Pfam" id="PF18899"/>
    </source>
</evidence>
<gene>
    <name evidence="2" type="ORF">COX93_03320</name>
</gene>
<proteinExistence type="predicted"/>
<dbReference type="EMBL" id="PFOY01000050">
    <property type="protein sequence ID" value="PIZ86740.1"/>
    <property type="molecule type" value="Genomic_DNA"/>
</dbReference>
<evidence type="ECO:0000313" key="3">
    <source>
        <dbReference type="Proteomes" id="UP000228547"/>
    </source>
</evidence>
<accession>A0A2J0MGL5</accession>
<dbReference type="Gene3D" id="3.40.1350.10">
    <property type="match status" value="1"/>
</dbReference>
<feature type="domain" description="DUF5655" evidence="1">
    <location>
        <begin position="171"/>
        <end position="282"/>
    </location>
</feature>
<dbReference type="AlphaFoldDB" id="A0A2J0MGL5"/>
<reference evidence="3" key="1">
    <citation type="submission" date="2017-09" db="EMBL/GenBank/DDBJ databases">
        <title>Depth-based differentiation of microbial function through sediment-hosted aquifers and enrichment of novel symbionts in the deep terrestrial subsurface.</title>
        <authorList>
            <person name="Probst A.J."/>
            <person name="Ladd B."/>
            <person name="Jarett J.K."/>
            <person name="Geller-Mcgrath D.E."/>
            <person name="Sieber C.M.K."/>
            <person name="Emerson J.B."/>
            <person name="Anantharaman K."/>
            <person name="Thomas B.C."/>
            <person name="Malmstrom R."/>
            <person name="Stieglmeier M."/>
            <person name="Klingl A."/>
            <person name="Woyke T."/>
            <person name="Ryan C.M."/>
            <person name="Banfield J.F."/>
        </authorList>
    </citation>
    <scope>NUCLEOTIDE SEQUENCE [LARGE SCALE GENOMIC DNA]</scope>
</reference>